<dbReference type="EMBL" id="PVTK01000001">
    <property type="protein sequence ID" value="PRY66634.1"/>
    <property type="molecule type" value="Genomic_DNA"/>
</dbReference>
<feature type="chain" id="PRO_5015568927" description="Lipoprotein" evidence="2">
    <location>
        <begin position="23"/>
        <end position="64"/>
    </location>
</feature>
<keyword evidence="4" id="KW-1185">Reference proteome</keyword>
<feature type="region of interest" description="Disordered" evidence="1">
    <location>
        <begin position="27"/>
        <end position="64"/>
    </location>
</feature>
<name>A0A2T0V908_9GAMM</name>
<dbReference type="Proteomes" id="UP000237647">
    <property type="component" value="Unassembled WGS sequence"/>
</dbReference>
<dbReference type="PROSITE" id="PS51257">
    <property type="entry name" value="PROKAR_LIPOPROTEIN"/>
    <property type="match status" value="1"/>
</dbReference>
<gene>
    <name evidence="3" type="ORF">B0H98_101629</name>
</gene>
<protein>
    <recommendedName>
        <fullName evidence="5">Lipoprotein</fullName>
    </recommendedName>
</protein>
<dbReference type="RefSeq" id="WP_106373586.1">
    <property type="nucleotide sequence ID" value="NZ_PVTK01000001.1"/>
</dbReference>
<keyword evidence="2" id="KW-0732">Signal</keyword>
<evidence type="ECO:0000256" key="2">
    <source>
        <dbReference type="SAM" id="SignalP"/>
    </source>
</evidence>
<sequence>MLNKYRMKALFLAMICAFSVMALGGCGDEDAPNENAQPEPQEPLNSGPMANDDANGVPPTDDGT</sequence>
<organism evidence="3 4">
    <name type="scientific">Vreelandella songnenensis</name>
    <dbReference type="NCBI Taxonomy" id="1176243"/>
    <lineage>
        <taxon>Bacteria</taxon>
        <taxon>Pseudomonadati</taxon>
        <taxon>Pseudomonadota</taxon>
        <taxon>Gammaproteobacteria</taxon>
        <taxon>Oceanospirillales</taxon>
        <taxon>Halomonadaceae</taxon>
        <taxon>Vreelandella</taxon>
    </lineage>
</organism>
<comment type="caution">
    <text evidence="3">The sequence shown here is derived from an EMBL/GenBank/DDBJ whole genome shotgun (WGS) entry which is preliminary data.</text>
</comment>
<reference evidence="3 4" key="1">
    <citation type="submission" date="2018-03" db="EMBL/GenBank/DDBJ databases">
        <title>Genomic Encyclopedia of Type Strains, Phase III (KMG-III): the genomes of soil and plant-associated and newly described type strains.</title>
        <authorList>
            <person name="Whitman W."/>
        </authorList>
    </citation>
    <scope>NUCLEOTIDE SEQUENCE [LARGE SCALE GENOMIC DNA]</scope>
    <source>
        <strain evidence="3 4">CGMCC 1.12152</strain>
    </source>
</reference>
<evidence type="ECO:0000313" key="4">
    <source>
        <dbReference type="Proteomes" id="UP000237647"/>
    </source>
</evidence>
<evidence type="ECO:0000256" key="1">
    <source>
        <dbReference type="SAM" id="MobiDB-lite"/>
    </source>
</evidence>
<feature type="signal peptide" evidence="2">
    <location>
        <begin position="1"/>
        <end position="22"/>
    </location>
</feature>
<feature type="compositionally biased region" description="Low complexity" evidence="1">
    <location>
        <begin position="33"/>
        <end position="43"/>
    </location>
</feature>
<accession>A0A2T0V908</accession>
<proteinExistence type="predicted"/>
<evidence type="ECO:0008006" key="5">
    <source>
        <dbReference type="Google" id="ProtNLM"/>
    </source>
</evidence>
<dbReference type="AlphaFoldDB" id="A0A2T0V908"/>
<evidence type="ECO:0000313" key="3">
    <source>
        <dbReference type="EMBL" id="PRY66634.1"/>
    </source>
</evidence>